<comment type="caution">
    <text evidence="2">The sequence shown here is derived from an EMBL/GenBank/DDBJ whole genome shotgun (WGS) entry which is preliminary data.</text>
</comment>
<sequence>MSNHPRRVLSSGASRKRKERDGLDTLKASTTISTTTIPTAVVEPDQAPAQAQAQAQVPSPPSNRLLAGYLAHEFLTEGTLFGQKWDPARASAAPITASSPTTAAAAAVDTAETKKVANAKNGEPESAKKTAAHQSYAAVANLMKMEGIHIPGIVNPTQLSRWLQI</sequence>
<dbReference type="PANTHER" id="PTHR34657:SF4">
    <property type="entry name" value="EMBRYO SAC DEVELOPMENT ARREST 6"/>
    <property type="match status" value="1"/>
</dbReference>
<feature type="region of interest" description="Disordered" evidence="1">
    <location>
        <begin position="1"/>
        <end position="60"/>
    </location>
</feature>
<dbReference type="Proteomes" id="UP001141806">
    <property type="component" value="Unassembled WGS sequence"/>
</dbReference>
<evidence type="ECO:0000256" key="1">
    <source>
        <dbReference type="SAM" id="MobiDB-lite"/>
    </source>
</evidence>
<name>A0A9Q0H0C5_9MAGN</name>
<dbReference type="EMBL" id="JAMYWD010000011">
    <property type="protein sequence ID" value="KAJ4955943.1"/>
    <property type="molecule type" value="Genomic_DNA"/>
</dbReference>
<protein>
    <recommendedName>
        <fullName evidence="4">Embryo sac development arrest 6</fullName>
    </recommendedName>
</protein>
<gene>
    <name evidence="2" type="ORF">NE237_012726</name>
</gene>
<evidence type="ECO:0000313" key="2">
    <source>
        <dbReference type="EMBL" id="KAJ4955943.1"/>
    </source>
</evidence>
<reference evidence="2" key="1">
    <citation type="journal article" date="2023" name="Plant J.">
        <title>The genome of the king protea, Protea cynaroides.</title>
        <authorList>
            <person name="Chang J."/>
            <person name="Duong T.A."/>
            <person name="Schoeman C."/>
            <person name="Ma X."/>
            <person name="Roodt D."/>
            <person name="Barker N."/>
            <person name="Li Z."/>
            <person name="Van de Peer Y."/>
            <person name="Mizrachi E."/>
        </authorList>
    </citation>
    <scope>NUCLEOTIDE SEQUENCE</scope>
    <source>
        <tissue evidence="2">Young leaves</tissue>
    </source>
</reference>
<dbReference type="PANTHER" id="PTHR34657">
    <property type="entry name" value="EMBRYO SAC DEVELOPMENT ARREST 6"/>
    <property type="match status" value="1"/>
</dbReference>
<dbReference type="OrthoDB" id="687843at2759"/>
<feature type="compositionally biased region" description="Low complexity" evidence="1">
    <location>
        <begin position="29"/>
        <end position="57"/>
    </location>
</feature>
<keyword evidence="3" id="KW-1185">Reference proteome</keyword>
<evidence type="ECO:0000313" key="3">
    <source>
        <dbReference type="Proteomes" id="UP001141806"/>
    </source>
</evidence>
<proteinExistence type="predicted"/>
<organism evidence="2 3">
    <name type="scientific">Protea cynaroides</name>
    <dbReference type="NCBI Taxonomy" id="273540"/>
    <lineage>
        <taxon>Eukaryota</taxon>
        <taxon>Viridiplantae</taxon>
        <taxon>Streptophyta</taxon>
        <taxon>Embryophyta</taxon>
        <taxon>Tracheophyta</taxon>
        <taxon>Spermatophyta</taxon>
        <taxon>Magnoliopsida</taxon>
        <taxon>Proteales</taxon>
        <taxon>Proteaceae</taxon>
        <taxon>Protea</taxon>
    </lineage>
</organism>
<accession>A0A9Q0H0C5</accession>
<evidence type="ECO:0008006" key="4">
    <source>
        <dbReference type="Google" id="ProtNLM"/>
    </source>
</evidence>
<dbReference type="AlphaFoldDB" id="A0A9Q0H0C5"/>